<dbReference type="InterPro" id="IPR023213">
    <property type="entry name" value="CAT-like_dom_sf"/>
</dbReference>
<dbReference type="Proteomes" id="UP000829196">
    <property type="component" value="Unassembled WGS sequence"/>
</dbReference>
<reference evidence="4" key="1">
    <citation type="journal article" date="2022" name="Front. Genet.">
        <title>Chromosome-Scale Assembly of the Dendrobium nobile Genome Provides Insights Into the Molecular Mechanism of the Biosynthesis of the Medicinal Active Ingredient of Dendrobium.</title>
        <authorList>
            <person name="Xu Q."/>
            <person name="Niu S.-C."/>
            <person name="Li K.-L."/>
            <person name="Zheng P.-J."/>
            <person name="Zhang X.-J."/>
            <person name="Jia Y."/>
            <person name="Liu Y."/>
            <person name="Niu Y.-X."/>
            <person name="Yu L.-H."/>
            <person name="Chen D.-F."/>
            <person name="Zhang G.-Q."/>
        </authorList>
    </citation>
    <scope>NUCLEOTIDE SEQUENCE</scope>
    <source>
        <tissue evidence="4">Leaf</tissue>
    </source>
</reference>
<evidence type="ECO:0000256" key="2">
    <source>
        <dbReference type="ARBA" id="ARBA00022679"/>
    </source>
</evidence>
<evidence type="ECO:0000313" key="5">
    <source>
        <dbReference type="Proteomes" id="UP000829196"/>
    </source>
</evidence>
<comment type="caution">
    <text evidence="4">The sequence shown here is derived from an EMBL/GenBank/DDBJ whole genome shotgun (WGS) entry which is preliminary data.</text>
</comment>
<keyword evidence="2" id="KW-0808">Transferase</keyword>
<dbReference type="EMBL" id="JAGYWB010000011">
    <property type="protein sequence ID" value="KAI0504729.1"/>
    <property type="molecule type" value="Genomic_DNA"/>
</dbReference>
<dbReference type="Gene3D" id="3.30.559.10">
    <property type="entry name" value="Chloramphenicol acetyltransferase-like domain"/>
    <property type="match status" value="1"/>
</dbReference>
<protein>
    <recommendedName>
        <fullName evidence="6">Shikimate O-hydroxycinnamoyltransferase</fullName>
    </recommendedName>
</protein>
<proteinExistence type="inferred from homology"/>
<sequence length="161" mass="17884">MIYLEELKFEALAHNVVHDLTFFRCGGVCLGTGIHHTAADGLASIHFINSWARITHTNTHILIPPSLDRTPLQARSPPSIAFTHIEYSQFPFIPSSTLPTFPSAILKLFNHHLTLLKATLNNNNNNNKKPPMSTFKAVIFHIWGSSCKARGLDPSSLTRST</sequence>
<evidence type="ECO:0008006" key="6">
    <source>
        <dbReference type="Google" id="ProtNLM"/>
    </source>
</evidence>
<evidence type="ECO:0000313" key="4">
    <source>
        <dbReference type="EMBL" id="KAI0504729.1"/>
    </source>
</evidence>
<dbReference type="SMR" id="A0A8T3B7K1"/>
<gene>
    <name evidence="4" type="ORF">KFK09_015682</name>
</gene>
<dbReference type="InterPro" id="IPR050317">
    <property type="entry name" value="Plant_Fungal_Acyltransferase"/>
</dbReference>
<keyword evidence="5" id="KW-1185">Reference proteome</keyword>
<dbReference type="GO" id="GO:0016747">
    <property type="term" value="F:acyltransferase activity, transferring groups other than amino-acyl groups"/>
    <property type="evidence" value="ECO:0007669"/>
    <property type="project" value="TreeGrafter"/>
</dbReference>
<dbReference type="AlphaFoldDB" id="A0A8T3B7K1"/>
<evidence type="ECO:0000256" key="3">
    <source>
        <dbReference type="ARBA" id="ARBA00023315"/>
    </source>
</evidence>
<accession>A0A8T3B7K1</accession>
<comment type="similarity">
    <text evidence="1">Belongs to the plant acyltransferase family.</text>
</comment>
<organism evidence="4 5">
    <name type="scientific">Dendrobium nobile</name>
    <name type="common">Orchid</name>
    <dbReference type="NCBI Taxonomy" id="94219"/>
    <lineage>
        <taxon>Eukaryota</taxon>
        <taxon>Viridiplantae</taxon>
        <taxon>Streptophyta</taxon>
        <taxon>Embryophyta</taxon>
        <taxon>Tracheophyta</taxon>
        <taxon>Spermatophyta</taxon>
        <taxon>Magnoliopsida</taxon>
        <taxon>Liliopsida</taxon>
        <taxon>Asparagales</taxon>
        <taxon>Orchidaceae</taxon>
        <taxon>Epidendroideae</taxon>
        <taxon>Malaxideae</taxon>
        <taxon>Dendrobiinae</taxon>
        <taxon>Dendrobium</taxon>
    </lineage>
</organism>
<evidence type="ECO:0000256" key="1">
    <source>
        <dbReference type="ARBA" id="ARBA00009861"/>
    </source>
</evidence>
<dbReference type="PANTHER" id="PTHR31642:SF138">
    <property type="entry name" value="PUTRESCINE HYDROXYCINNAMOYLTRANSFERASE 1"/>
    <property type="match status" value="1"/>
</dbReference>
<dbReference type="Pfam" id="PF02458">
    <property type="entry name" value="Transferase"/>
    <property type="match status" value="1"/>
</dbReference>
<name>A0A8T3B7K1_DENNO</name>
<dbReference type="PANTHER" id="PTHR31642">
    <property type="entry name" value="TRICHOTHECENE 3-O-ACETYLTRANSFERASE"/>
    <property type="match status" value="1"/>
</dbReference>
<keyword evidence="3" id="KW-0012">Acyltransferase</keyword>